<keyword evidence="2" id="KW-1185">Reference proteome</keyword>
<sequence length="443" mass="49297">MDVGTALSVLHLMLASFALWVVPIHPAVILDLAVFPVALALQLRSLVSTWRGGASADRAPQPPAADAGAASTVAVRRDPRAARLPRVRAVFLAVQVAVFAMLVDFVFRPLVAPAEDLVVFRPGYVSHDTARLHIRYPDRGTLELRYRVLAPLQGAEGAGWEPADNTPWESAGEFAPPTSETDFTVTTALSNLQPSTGYLVELHSRQATLQAATVRLGSVEFRTAPRPGSPTRLRFGSGSCIMPNFPYRPSWTADVYGFENMLAHSDGLDMFLFMGDFIYADLPMYFGPSASDYRRLYRRVYTAPSTRRLLRKVPMMHVYDDHEIKNNWHSQDQPPMANAMTAFNEYNGRPNPPAAAPGVAYYNFTHGNIAFYAWDTRRYRTRWETDGDADASERSMLGAAQKQHFMQWLRDVNHTAAVKFVVSSVPVTTAWTNIDSSQDTWRG</sequence>
<comment type="caution">
    <text evidence="1">The sequence shown here is derived from an EMBL/GenBank/DDBJ whole genome shotgun (WGS) entry which is preliminary data.</text>
</comment>
<accession>A0ACC1K0X7</accession>
<organism evidence="1 2">
    <name type="scientific">Coemansia nantahalensis</name>
    <dbReference type="NCBI Taxonomy" id="2789366"/>
    <lineage>
        <taxon>Eukaryota</taxon>
        <taxon>Fungi</taxon>
        <taxon>Fungi incertae sedis</taxon>
        <taxon>Zoopagomycota</taxon>
        <taxon>Kickxellomycotina</taxon>
        <taxon>Kickxellomycetes</taxon>
        <taxon>Kickxellales</taxon>
        <taxon>Kickxellaceae</taxon>
        <taxon>Coemansia</taxon>
    </lineage>
</organism>
<dbReference type="EMBL" id="JANBUJ010000554">
    <property type="protein sequence ID" value="KAJ2771340.1"/>
    <property type="molecule type" value="Genomic_DNA"/>
</dbReference>
<proteinExistence type="predicted"/>
<protein>
    <submittedName>
        <fullName evidence="1">Uncharacterized protein</fullName>
    </submittedName>
</protein>
<name>A0ACC1K0X7_9FUNG</name>
<evidence type="ECO:0000313" key="1">
    <source>
        <dbReference type="EMBL" id="KAJ2771340.1"/>
    </source>
</evidence>
<reference evidence="1" key="1">
    <citation type="submission" date="2022-07" db="EMBL/GenBank/DDBJ databases">
        <title>Phylogenomic reconstructions and comparative analyses of Kickxellomycotina fungi.</title>
        <authorList>
            <person name="Reynolds N.K."/>
            <person name="Stajich J.E."/>
            <person name="Barry K."/>
            <person name="Grigoriev I.V."/>
            <person name="Crous P."/>
            <person name="Smith M.E."/>
        </authorList>
    </citation>
    <scope>NUCLEOTIDE SEQUENCE</scope>
    <source>
        <strain evidence="1">CBS 109366</strain>
    </source>
</reference>
<dbReference type="Proteomes" id="UP001140234">
    <property type="component" value="Unassembled WGS sequence"/>
</dbReference>
<feature type="non-terminal residue" evidence="1">
    <location>
        <position position="443"/>
    </location>
</feature>
<gene>
    <name evidence="1" type="ORF">IWQ57_002259</name>
</gene>
<evidence type="ECO:0000313" key="2">
    <source>
        <dbReference type="Proteomes" id="UP001140234"/>
    </source>
</evidence>